<evidence type="ECO:0000313" key="22">
    <source>
        <dbReference type="Proteomes" id="UP001562425"/>
    </source>
</evidence>
<dbReference type="FunFam" id="3.40.50.1380:FF:000003">
    <property type="entry name" value="Bifunctional purine biosynthesis protein"/>
    <property type="match status" value="1"/>
</dbReference>
<evidence type="ECO:0000256" key="12">
    <source>
        <dbReference type="ARBA" id="ARBA00022801"/>
    </source>
</evidence>
<evidence type="ECO:0000256" key="11">
    <source>
        <dbReference type="ARBA" id="ARBA00022755"/>
    </source>
</evidence>
<evidence type="ECO:0000256" key="7">
    <source>
        <dbReference type="ARBA" id="ARBA00012712"/>
    </source>
</evidence>
<dbReference type="SUPFAM" id="SSF53927">
    <property type="entry name" value="Cytidine deaminase-like"/>
    <property type="match status" value="1"/>
</dbReference>
<dbReference type="EC" id="2.1.2.3" evidence="6"/>
<dbReference type="NCBIfam" id="TIGR00355">
    <property type="entry name" value="purH"/>
    <property type="match status" value="1"/>
</dbReference>
<evidence type="ECO:0000259" key="19">
    <source>
        <dbReference type="PROSITE" id="PS51855"/>
    </source>
</evidence>
<dbReference type="InterPro" id="IPR036914">
    <property type="entry name" value="MGS-like_dom_sf"/>
</dbReference>
<dbReference type="AlphaFoldDB" id="A0ABD1CIF4"/>
<dbReference type="PANTHER" id="PTHR11692:SF0">
    <property type="entry name" value="BIFUNCTIONAL PURINE BIOSYNTHESIS PROTEIN ATIC"/>
    <property type="match status" value="1"/>
</dbReference>
<keyword evidence="22" id="KW-1185">Reference proteome</keyword>
<proteinExistence type="inferred from homology"/>
<keyword evidence="13" id="KW-0511">Multifunctional enzyme</keyword>
<evidence type="ECO:0000256" key="15">
    <source>
        <dbReference type="ARBA" id="ARBA00046691"/>
    </source>
</evidence>
<evidence type="ECO:0000313" key="21">
    <source>
        <dbReference type="EMBL" id="KAL1390369.1"/>
    </source>
</evidence>
<name>A0ABD1CIF4_CULPP</name>
<dbReference type="CDD" id="cd01421">
    <property type="entry name" value="IMPCH"/>
    <property type="match status" value="1"/>
</dbReference>
<dbReference type="GO" id="GO:0004643">
    <property type="term" value="F:phosphoribosylaminoimidazolecarboxamide formyltransferase activity"/>
    <property type="evidence" value="ECO:0007669"/>
    <property type="project" value="UniProtKB-EC"/>
</dbReference>
<comment type="caution">
    <text evidence="20">The sequence shown here is derived from an EMBL/GenBank/DDBJ whole genome shotgun (WGS) entry which is preliminary data.</text>
</comment>
<protein>
    <recommendedName>
        <fullName evidence="8">Bifunctional purine biosynthesis protein ATIC</fullName>
        <ecNumber evidence="6">2.1.2.3</ecNumber>
        <ecNumber evidence="7">3.5.4.10</ecNumber>
    </recommendedName>
    <alternativeName>
        <fullName evidence="14">AICAR transformylase/inosine monophosphate cyclohydrolase</fullName>
    </alternativeName>
</protein>
<evidence type="ECO:0000256" key="6">
    <source>
        <dbReference type="ARBA" id="ARBA00012253"/>
    </source>
</evidence>
<dbReference type="EMBL" id="JBEHCU010011874">
    <property type="protein sequence ID" value="KAL1376167.1"/>
    <property type="molecule type" value="Genomic_DNA"/>
</dbReference>
<evidence type="ECO:0000256" key="14">
    <source>
        <dbReference type="ARBA" id="ARBA00032307"/>
    </source>
</evidence>
<evidence type="ECO:0000256" key="17">
    <source>
        <dbReference type="ARBA" id="ARBA00048341"/>
    </source>
</evidence>
<dbReference type="GO" id="GO:0005829">
    <property type="term" value="C:cytosol"/>
    <property type="evidence" value="ECO:0007669"/>
    <property type="project" value="UniProtKB-SubCell"/>
</dbReference>
<comment type="pathway">
    <text evidence="3">Purine metabolism; IMP biosynthesis via de novo pathway; IMP from 5-formamido-1-(5-phospho-D-ribosyl)imidazole-4-carboxamide: step 1/1.</text>
</comment>
<evidence type="ECO:0000256" key="9">
    <source>
        <dbReference type="ARBA" id="ARBA00022490"/>
    </source>
</evidence>
<keyword evidence="11" id="KW-0658">Purine biosynthesis</keyword>
<dbReference type="InterPro" id="IPR024050">
    <property type="entry name" value="AICAR_Tfase_insert_dom_sf"/>
</dbReference>
<comment type="catalytic activity">
    <reaction evidence="16">
        <text>(6R)-10-formyltetrahydrofolate + 5-amino-1-(5-phospho-beta-D-ribosyl)imidazole-4-carboxamide = 5-formamido-1-(5-phospho-D-ribosyl)imidazole-4-carboxamide + (6S)-5,6,7,8-tetrahydrofolate</text>
        <dbReference type="Rhea" id="RHEA:22192"/>
        <dbReference type="ChEBI" id="CHEBI:57453"/>
        <dbReference type="ChEBI" id="CHEBI:58467"/>
        <dbReference type="ChEBI" id="CHEBI:58475"/>
        <dbReference type="ChEBI" id="CHEBI:195366"/>
        <dbReference type="EC" id="2.1.2.3"/>
    </reaction>
    <physiologicalReaction direction="left-to-right" evidence="16">
        <dbReference type="Rhea" id="RHEA:22193"/>
    </physiologicalReaction>
</comment>
<dbReference type="InterPro" id="IPR024051">
    <property type="entry name" value="AICAR_Tfase_dup_dom_sf"/>
</dbReference>
<comment type="catalytic activity">
    <reaction evidence="1">
        <text>10-formyldihydrofolate + 5-amino-1-(5-phospho-beta-D-ribosyl)imidazole-4-carboxamide = 5-formamido-1-(5-phospho-D-ribosyl)imidazole-4-carboxamide + 7,8-dihydrofolate</text>
        <dbReference type="Rhea" id="RHEA:59144"/>
        <dbReference type="ChEBI" id="CHEBI:57451"/>
        <dbReference type="ChEBI" id="CHEBI:57452"/>
        <dbReference type="ChEBI" id="CHEBI:58467"/>
        <dbReference type="ChEBI" id="CHEBI:58475"/>
    </reaction>
    <physiologicalReaction direction="left-to-right" evidence="1">
        <dbReference type="Rhea" id="RHEA:59145"/>
    </physiologicalReaction>
</comment>
<sequence length="641" mass="69564">MKFISCFCAVFGVFCQPSSIIRLITFPVDHSLRRAASGSTSSGRVISSSAAMASGKIAILSVSDKTDLLDFASGLHKLGLKLVASGGTAKAIRDHGLTVRDVSDITGAPEMLGGRVKTLHPAVHAGILARQTDSDLADMARQKYELAQIVVCNLYPFGLTISKPDVTIADAVENIDIGGVTLLRAAAKNHKRVTVLCDPNDYAKVLDEIKQFGDTTEGTRQVLALKAFTHTAEYDNLISDYFRKQYSAGVSQLNLRYGMNPHQKPAQIFTTLEKLPLKVVNAAPGFINLCDALNGWQLVRELKKALGLPAATSFKHVSPAGAAVGVPLTLDQAKLCMVDDLFDSLTPLATAYARARGADRMSSFGDFVALSDTCDLVTAKIISREVSDGIIAPGYTEEALELLRKKKNGAYCVLQIDPTYEPTPVERKTLFGLQMEQRRNDADISKALFTNIVTKNKSLPEGALRDMIVATIALKYTQSNSVCYAKDGQVVGIGAGQQSRIHCTRLAGEKADNWWLRQHPRVTSMQFKKGVKRAEISNAIDNYVNGTVGKDMPLAQFEAMYEKVPEFLTDADKKSWAAQLSGVSLGSDAFFPFRDNVDRARLSGVSYIASPAGSTNDAGVIEACNDHDIVMVHTNLRLFHH</sequence>
<comment type="subunit">
    <text evidence="15">Homodimer. Associates with internalized INSR complexes on Golgi/endosomal membranes. Interacts with INSR; ATIC together with PRKAA2/AMPK2 and HACD3/PTPLAD1 is proposed to be part of a signaling network regulating INSR autophosphorylation and endocytosis.</text>
</comment>
<dbReference type="InterPro" id="IPR002695">
    <property type="entry name" value="PurH-like"/>
</dbReference>
<dbReference type="PANTHER" id="PTHR11692">
    <property type="entry name" value="BIFUNCTIONAL PURINE BIOSYNTHESIS PROTEIN PURH"/>
    <property type="match status" value="1"/>
</dbReference>
<dbReference type="FunFam" id="1.10.287.440:FF:000001">
    <property type="entry name" value="Bifunctional purine biosynthesis protein PURH"/>
    <property type="match status" value="1"/>
</dbReference>
<keyword evidence="10" id="KW-0808">Transferase</keyword>
<feature type="domain" description="MGS-like" evidence="19">
    <location>
        <begin position="50"/>
        <end position="197"/>
    </location>
</feature>
<evidence type="ECO:0000256" key="5">
    <source>
        <dbReference type="ARBA" id="ARBA00007667"/>
    </source>
</evidence>
<dbReference type="Gene3D" id="1.10.287.440">
    <property type="match status" value="1"/>
</dbReference>
<dbReference type="EMBL" id="JBEHCU010007904">
    <property type="protein sequence ID" value="KAL1390369.1"/>
    <property type="molecule type" value="Genomic_DNA"/>
</dbReference>
<evidence type="ECO:0000256" key="1">
    <source>
        <dbReference type="ARBA" id="ARBA00000945"/>
    </source>
</evidence>
<evidence type="ECO:0000313" key="20">
    <source>
        <dbReference type="EMBL" id="KAL1376167.1"/>
    </source>
</evidence>
<dbReference type="InterPro" id="IPR016193">
    <property type="entry name" value="Cytidine_deaminase-like"/>
</dbReference>
<dbReference type="InterPro" id="IPR011607">
    <property type="entry name" value="MGS-like_dom"/>
</dbReference>
<evidence type="ECO:0000256" key="16">
    <source>
        <dbReference type="ARBA" id="ARBA00047515"/>
    </source>
</evidence>
<dbReference type="SUPFAM" id="SSF52335">
    <property type="entry name" value="Methylglyoxal synthase-like"/>
    <property type="match status" value="1"/>
</dbReference>
<evidence type="ECO:0000256" key="18">
    <source>
        <dbReference type="ARBA" id="ARBA00053070"/>
    </source>
</evidence>
<dbReference type="PROSITE" id="PS51855">
    <property type="entry name" value="MGS"/>
    <property type="match status" value="1"/>
</dbReference>
<dbReference type="NCBIfam" id="NF005492">
    <property type="entry name" value="PRK07106.1"/>
    <property type="match status" value="1"/>
</dbReference>
<organism evidence="20 22">
    <name type="scientific">Culex pipiens pipiens</name>
    <name type="common">Northern house mosquito</name>
    <dbReference type="NCBI Taxonomy" id="38569"/>
    <lineage>
        <taxon>Eukaryota</taxon>
        <taxon>Metazoa</taxon>
        <taxon>Ecdysozoa</taxon>
        <taxon>Arthropoda</taxon>
        <taxon>Hexapoda</taxon>
        <taxon>Insecta</taxon>
        <taxon>Pterygota</taxon>
        <taxon>Neoptera</taxon>
        <taxon>Endopterygota</taxon>
        <taxon>Diptera</taxon>
        <taxon>Nematocera</taxon>
        <taxon>Culicoidea</taxon>
        <taxon>Culicidae</taxon>
        <taxon>Culicinae</taxon>
        <taxon>Culicini</taxon>
        <taxon>Culex</taxon>
        <taxon>Culex</taxon>
    </lineage>
</organism>
<dbReference type="HAMAP" id="MF_00139">
    <property type="entry name" value="PurH"/>
    <property type="match status" value="1"/>
</dbReference>
<accession>A0ABD1CIF4</accession>
<evidence type="ECO:0000256" key="2">
    <source>
        <dbReference type="ARBA" id="ARBA00004514"/>
    </source>
</evidence>
<comment type="similarity">
    <text evidence="5">Belongs to the PurH family.</text>
</comment>
<dbReference type="GO" id="GO:0003937">
    <property type="term" value="F:IMP cyclohydrolase activity"/>
    <property type="evidence" value="ECO:0007669"/>
    <property type="project" value="UniProtKB-EC"/>
</dbReference>
<evidence type="ECO:0000256" key="4">
    <source>
        <dbReference type="ARBA" id="ARBA00004954"/>
    </source>
</evidence>
<dbReference type="FunFam" id="3.40.140.20:FF:000003">
    <property type="entry name" value="Bifunctional purine biosynthesis protein"/>
    <property type="match status" value="1"/>
</dbReference>
<comment type="pathway">
    <text evidence="4">Purine metabolism; IMP biosynthesis via de novo pathway; 5-formamido-1-(5-phospho-D-ribosyl)imidazole-4-carboxamide from 5-amino-1-(5-phospho-D-ribosyl)imidazole-4-carboxamide (10-formyl THF route): step 1/1.</text>
</comment>
<dbReference type="SMART" id="SM00851">
    <property type="entry name" value="MGS"/>
    <property type="match status" value="1"/>
</dbReference>
<evidence type="ECO:0000256" key="8">
    <source>
        <dbReference type="ARBA" id="ARBA00017905"/>
    </source>
</evidence>
<comment type="catalytic activity">
    <reaction evidence="17">
        <text>IMP + H2O = 5-formamido-1-(5-phospho-D-ribosyl)imidazole-4-carboxamide</text>
        <dbReference type="Rhea" id="RHEA:18445"/>
        <dbReference type="ChEBI" id="CHEBI:15377"/>
        <dbReference type="ChEBI" id="CHEBI:58053"/>
        <dbReference type="ChEBI" id="CHEBI:58467"/>
        <dbReference type="EC" id="3.5.4.10"/>
    </reaction>
    <physiologicalReaction direction="right-to-left" evidence="17">
        <dbReference type="Rhea" id="RHEA:18447"/>
    </physiologicalReaction>
</comment>
<comment type="function">
    <text evidence="18">Bifunctional enzyme that catalyzes the last two steps of purine biosynthesis. Acts as a transformylase that incorporates a formyl group to the AMP analog AICAR (5-amino-1-(5-phospho-beta-D-ribosyl)imidazole-4-carboxamide) to produce the intermediate formyl-AICAR (FAICAR). Can use both 10-formyldihydrofolate and 10-formyltetrahydrofolate as the formyl donor in this reaction. Also catalyzes the cyclization of FAICAR to inosine monophosphate (IMP). Promotes insulin receptor/INSR autophosphorylation and is involved in INSR internalization.</text>
</comment>
<dbReference type="Pfam" id="PF01808">
    <property type="entry name" value="AICARFT_IMPCHas"/>
    <property type="match status" value="1"/>
</dbReference>
<keyword evidence="9" id="KW-0963">Cytoplasm</keyword>
<dbReference type="SMART" id="SM00798">
    <property type="entry name" value="AICARFT_IMPCHas"/>
    <property type="match status" value="1"/>
</dbReference>
<comment type="subcellular location">
    <subcellularLocation>
        <location evidence="2">Cytoplasm</location>
        <location evidence="2">Cytosol</location>
    </subcellularLocation>
</comment>
<dbReference type="GO" id="GO:0006164">
    <property type="term" value="P:purine nucleotide biosynthetic process"/>
    <property type="evidence" value="ECO:0007669"/>
    <property type="project" value="UniProtKB-KW"/>
</dbReference>
<dbReference type="Gene3D" id="3.40.140.20">
    <property type="match status" value="2"/>
</dbReference>
<reference evidence="20 22" key="1">
    <citation type="submission" date="2024-05" db="EMBL/GenBank/DDBJ databases">
        <title>Culex pipiens pipiens assembly and annotation.</title>
        <authorList>
            <person name="Alout H."/>
            <person name="Durand T."/>
        </authorList>
    </citation>
    <scope>NUCLEOTIDE SEQUENCE [LARGE SCALE GENOMIC DNA]</scope>
    <source>
        <strain evidence="20">HA-2024</strain>
        <tissue evidence="20">Whole body</tissue>
    </source>
</reference>
<evidence type="ECO:0000256" key="10">
    <source>
        <dbReference type="ARBA" id="ARBA00022679"/>
    </source>
</evidence>
<keyword evidence="12" id="KW-0378">Hydrolase</keyword>
<evidence type="ECO:0000256" key="3">
    <source>
        <dbReference type="ARBA" id="ARBA00004844"/>
    </source>
</evidence>
<gene>
    <name evidence="21" type="ORF">pipiens_003170</name>
    <name evidence="20" type="ORF">pipiens_017050</name>
</gene>
<dbReference type="Gene3D" id="3.40.50.1380">
    <property type="entry name" value="Methylglyoxal synthase-like domain"/>
    <property type="match status" value="1"/>
</dbReference>
<dbReference type="Pfam" id="PF02142">
    <property type="entry name" value="MGS"/>
    <property type="match status" value="1"/>
</dbReference>
<evidence type="ECO:0000256" key="13">
    <source>
        <dbReference type="ARBA" id="ARBA00023268"/>
    </source>
</evidence>
<dbReference type="EC" id="3.5.4.10" evidence="7"/>
<dbReference type="Proteomes" id="UP001562425">
    <property type="component" value="Unassembled WGS sequence"/>
</dbReference>